<name>A0A420EDH6_9ALTE</name>
<feature type="chain" id="PRO_5018965522" description="PEP-CTERM sorting domain-containing protein" evidence="1">
    <location>
        <begin position="21"/>
        <end position="238"/>
    </location>
</feature>
<keyword evidence="1" id="KW-0732">Signal</keyword>
<evidence type="ECO:0000313" key="3">
    <source>
        <dbReference type="Proteomes" id="UP000286482"/>
    </source>
</evidence>
<proteinExistence type="predicted"/>
<dbReference type="Proteomes" id="UP000286482">
    <property type="component" value="Unassembled WGS sequence"/>
</dbReference>
<dbReference type="AlphaFoldDB" id="A0A420EDH6"/>
<dbReference type="EMBL" id="RAQO01000005">
    <property type="protein sequence ID" value="RKF18789.1"/>
    <property type="molecule type" value="Genomic_DNA"/>
</dbReference>
<evidence type="ECO:0000256" key="1">
    <source>
        <dbReference type="SAM" id="SignalP"/>
    </source>
</evidence>
<organism evidence="2 3">
    <name type="scientific">Alginatibacterium sediminis</name>
    <dbReference type="NCBI Taxonomy" id="2164068"/>
    <lineage>
        <taxon>Bacteria</taxon>
        <taxon>Pseudomonadati</taxon>
        <taxon>Pseudomonadota</taxon>
        <taxon>Gammaproteobacteria</taxon>
        <taxon>Alteromonadales</taxon>
        <taxon>Alteromonadaceae</taxon>
        <taxon>Alginatibacterium</taxon>
    </lineage>
</organism>
<keyword evidence="3" id="KW-1185">Reference proteome</keyword>
<evidence type="ECO:0008006" key="4">
    <source>
        <dbReference type="Google" id="ProtNLM"/>
    </source>
</evidence>
<dbReference type="RefSeq" id="WP_120354869.1">
    <property type="nucleotide sequence ID" value="NZ_RAQO01000005.1"/>
</dbReference>
<comment type="caution">
    <text evidence="2">The sequence shown here is derived from an EMBL/GenBank/DDBJ whole genome shotgun (WGS) entry which is preliminary data.</text>
</comment>
<sequence>MIKQLLGFSVLALLQSQAYASLILSIEDAAVQSSQVNSELRVEDFNRISTSQLDGYRTSFGQYFIDSGKPSIQAAGPWGGAQGIGNYLFVPRSKQSAVSLNFFDPVSYFGFWWSAGDGGNLLRVNTATETLEFTTQAILDSSALVADHFGNPNRTNSNTKEPYAFVNLFASTSQDYIESITFYGSNFETDNHSIAYESVALRGRSLAATNVPEPLSAGLFALACLGLAYKRSHKKQGK</sequence>
<dbReference type="OrthoDB" id="6383879at2"/>
<reference evidence="2 3" key="1">
    <citation type="submission" date="2018-09" db="EMBL/GenBank/DDBJ databases">
        <authorList>
            <person name="Wang Z."/>
        </authorList>
    </citation>
    <scope>NUCLEOTIDE SEQUENCE [LARGE SCALE GENOMIC DNA]</scope>
    <source>
        <strain evidence="2 3">ALS 81</strain>
    </source>
</reference>
<gene>
    <name evidence="2" type="ORF">DBZ36_10365</name>
</gene>
<evidence type="ECO:0000313" key="2">
    <source>
        <dbReference type="EMBL" id="RKF18789.1"/>
    </source>
</evidence>
<protein>
    <recommendedName>
        <fullName evidence="4">PEP-CTERM sorting domain-containing protein</fullName>
    </recommendedName>
</protein>
<feature type="signal peptide" evidence="1">
    <location>
        <begin position="1"/>
        <end position="20"/>
    </location>
</feature>
<accession>A0A420EDH6</accession>